<gene>
    <name evidence="2" type="ORF">ICN82_15680</name>
</gene>
<evidence type="ECO:0000313" key="2">
    <source>
        <dbReference type="EMBL" id="MBE3639641.1"/>
    </source>
</evidence>
<dbReference type="GO" id="GO:0016231">
    <property type="term" value="F:beta-N-acetylglucosaminidase activity"/>
    <property type="evidence" value="ECO:0007669"/>
    <property type="project" value="TreeGrafter"/>
</dbReference>
<dbReference type="EMBL" id="JACVXA010000053">
    <property type="protein sequence ID" value="MBE3639641.1"/>
    <property type="molecule type" value="Genomic_DNA"/>
</dbReference>
<protein>
    <submittedName>
        <fullName evidence="2">GNAT family N-acetyltransferase</fullName>
    </submittedName>
</protein>
<keyword evidence="3" id="KW-1185">Reference proteome</keyword>
<dbReference type="Proteomes" id="UP000609121">
    <property type="component" value="Unassembled WGS sequence"/>
</dbReference>
<dbReference type="RefSeq" id="WP_193184494.1">
    <property type="nucleotide sequence ID" value="NZ_JACVXA010000053.1"/>
</dbReference>
<dbReference type="Gene3D" id="3.40.630.30">
    <property type="match status" value="1"/>
</dbReference>
<evidence type="ECO:0000313" key="3">
    <source>
        <dbReference type="Proteomes" id="UP000609121"/>
    </source>
</evidence>
<sequence>MSEPHIRAATAADTDRVYEICRRTAAAGEDGSHLYSDPRMPGYLYSAAYLKLQPDCAFVLDIDGQAAGYVIGTPDTAAFEARLLDEWWPWVRRQTEGMQISRPKDQMAADRIARPRAQAPGILADYPAHLHINLLPQAQSGGWGRRMIETQLENMRRRGVSGLHLGLDPDNHRAAGFYRHIGFTDISPADQMIYGIRLDG</sequence>
<dbReference type="PROSITE" id="PS51186">
    <property type="entry name" value="GNAT"/>
    <property type="match status" value="1"/>
</dbReference>
<evidence type="ECO:0000259" key="1">
    <source>
        <dbReference type="PROSITE" id="PS51186"/>
    </source>
</evidence>
<dbReference type="InterPro" id="IPR051822">
    <property type="entry name" value="Glycosyl_Hydrolase_84"/>
</dbReference>
<dbReference type="PANTHER" id="PTHR13170:SF16">
    <property type="entry name" value="PROTEIN O-GLCNACASE"/>
    <property type="match status" value="1"/>
</dbReference>
<dbReference type="PANTHER" id="PTHR13170">
    <property type="entry name" value="O-GLCNACASE"/>
    <property type="match status" value="1"/>
</dbReference>
<organism evidence="2 3">
    <name type="scientific">Mangrovicoccus algicola</name>
    <dbReference type="NCBI Taxonomy" id="2771008"/>
    <lineage>
        <taxon>Bacteria</taxon>
        <taxon>Pseudomonadati</taxon>
        <taxon>Pseudomonadota</taxon>
        <taxon>Alphaproteobacteria</taxon>
        <taxon>Rhodobacterales</taxon>
        <taxon>Paracoccaceae</taxon>
        <taxon>Mangrovicoccus</taxon>
    </lineage>
</organism>
<dbReference type="InterPro" id="IPR000182">
    <property type="entry name" value="GNAT_dom"/>
</dbReference>
<dbReference type="AlphaFoldDB" id="A0A8J6ZBC7"/>
<dbReference type="GO" id="GO:0009100">
    <property type="term" value="P:glycoprotein metabolic process"/>
    <property type="evidence" value="ECO:0007669"/>
    <property type="project" value="TreeGrafter"/>
</dbReference>
<dbReference type="Pfam" id="PF00583">
    <property type="entry name" value="Acetyltransf_1"/>
    <property type="match status" value="1"/>
</dbReference>
<feature type="domain" description="N-acetyltransferase" evidence="1">
    <location>
        <begin position="4"/>
        <end position="200"/>
    </location>
</feature>
<dbReference type="GO" id="GO:0016747">
    <property type="term" value="F:acyltransferase activity, transferring groups other than amino-acyl groups"/>
    <property type="evidence" value="ECO:0007669"/>
    <property type="project" value="InterPro"/>
</dbReference>
<comment type="caution">
    <text evidence="2">The sequence shown here is derived from an EMBL/GenBank/DDBJ whole genome shotgun (WGS) entry which is preliminary data.</text>
</comment>
<dbReference type="SUPFAM" id="SSF55729">
    <property type="entry name" value="Acyl-CoA N-acyltransferases (Nat)"/>
    <property type="match status" value="1"/>
</dbReference>
<name>A0A8J6ZBC7_9RHOB</name>
<reference evidence="2" key="1">
    <citation type="submission" date="2020-09" db="EMBL/GenBank/DDBJ databases">
        <title>A novel bacterium of genus Mangrovicoccus, isolated from South China Sea.</title>
        <authorList>
            <person name="Huang H."/>
            <person name="Mo K."/>
            <person name="Hu Y."/>
        </authorList>
    </citation>
    <scope>NUCLEOTIDE SEQUENCE</scope>
    <source>
        <strain evidence="2">HB182678</strain>
    </source>
</reference>
<accession>A0A8J6ZBC7</accession>
<dbReference type="InterPro" id="IPR016181">
    <property type="entry name" value="Acyl_CoA_acyltransferase"/>
</dbReference>
<proteinExistence type="predicted"/>